<evidence type="ECO:0000313" key="2">
    <source>
        <dbReference type="Proteomes" id="UP000822688"/>
    </source>
</evidence>
<proteinExistence type="predicted"/>
<evidence type="ECO:0000313" key="1">
    <source>
        <dbReference type="EMBL" id="KAG0571567.1"/>
    </source>
</evidence>
<protein>
    <submittedName>
        <fullName evidence="1">Uncharacterized protein</fullName>
    </submittedName>
</protein>
<gene>
    <name evidence="1" type="ORF">KC19_VG022800</name>
</gene>
<name>A0A8T0HL86_CERPU</name>
<sequence>MIFIAPAIAVPIIMEEVKKATTAPNPGEDKTVGREDFRSDKKPRLTDVVSSVRDAIWWVLVRVFKVLQIIKAGVQALFQTILHEKFVARVESAIRDTRERLVTAAIQSWPATWVVLSYISLG</sequence>
<reference evidence="1" key="1">
    <citation type="submission" date="2020-06" db="EMBL/GenBank/DDBJ databases">
        <title>WGS assembly of Ceratodon purpureus strain R40.</title>
        <authorList>
            <person name="Carey S.B."/>
            <person name="Jenkins J."/>
            <person name="Shu S."/>
            <person name="Lovell J.T."/>
            <person name="Sreedasyam A."/>
            <person name="Maumus F."/>
            <person name="Tiley G.P."/>
            <person name="Fernandez-Pozo N."/>
            <person name="Barry K."/>
            <person name="Chen C."/>
            <person name="Wang M."/>
            <person name="Lipzen A."/>
            <person name="Daum C."/>
            <person name="Saski C.A."/>
            <person name="Payton A.C."/>
            <person name="Mcbreen J.C."/>
            <person name="Conrad R.E."/>
            <person name="Kollar L.M."/>
            <person name="Olsson S."/>
            <person name="Huttunen S."/>
            <person name="Landis J.B."/>
            <person name="Wickett N.J."/>
            <person name="Johnson M.G."/>
            <person name="Rensing S.A."/>
            <person name="Grimwood J."/>
            <person name="Schmutz J."/>
            <person name="Mcdaniel S.F."/>
        </authorList>
    </citation>
    <scope>NUCLEOTIDE SEQUENCE</scope>
    <source>
        <strain evidence="1">R40</strain>
    </source>
</reference>
<dbReference type="EMBL" id="CM026426">
    <property type="protein sequence ID" value="KAG0571567.1"/>
    <property type="molecule type" value="Genomic_DNA"/>
</dbReference>
<organism evidence="1 2">
    <name type="scientific">Ceratodon purpureus</name>
    <name type="common">Fire moss</name>
    <name type="synonym">Dicranum purpureum</name>
    <dbReference type="NCBI Taxonomy" id="3225"/>
    <lineage>
        <taxon>Eukaryota</taxon>
        <taxon>Viridiplantae</taxon>
        <taxon>Streptophyta</taxon>
        <taxon>Embryophyta</taxon>
        <taxon>Bryophyta</taxon>
        <taxon>Bryophytina</taxon>
        <taxon>Bryopsida</taxon>
        <taxon>Dicranidae</taxon>
        <taxon>Pseudoditrichales</taxon>
        <taxon>Ditrichaceae</taxon>
        <taxon>Ceratodon</taxon>
    </lineage>
</organism>
<accession>A0A8T0HL86</accession>
<dbReference type="AlphaFoldDB" id="A0A8T0HL86"/>
<comment type="caution">
    <text evidence="1">The sequence shown here is derived from an EMBL/GenBank/DDBJ whole genome shotgun (WGS) entry which is preliminary data.</text>
</comment>
<dbReference type="Proteomes" id="UP000822688">
    <property type="component" value="Chromosome V"/>
</dbReference>
<keyword evidence="2" id="KW-1185">Reference proteome</keyword>